<protein>
    <recommendedName>
        <fullName evidence="9">ABC transmembrane type-1 domain-containing protein</fullName>
    </recommendedName>
</protein>
<evidence type="ECO:0000259" key="9">
    <source>
        <dbReference type="PROSITE" id="PS50928"/>
    </source>
</evidence>
<evidence type="ECO:0000256" key="7">
    <source>
        <dbReference type="ARBA" id="ARBA00023136"/>
    </source>
</evidence>
<dbReference type="STRING" id="1150625.Q75_13760"/>
<keyword evidence="2 8" id="KW-0813">Transport</keyword>
<evidence type="ECO:0000256" key="5">
    <source>
        <dbReference type="ARBA" id="ARBA00022692"/>
    </source>
</evidence>
<evidence type="ECO:0000256" key="4">
    <source>
        <dbReference type="ARBA" id="ARBA00022519"/>
    </source>
</evidence>
<evidence type="ECO:0000313" key="11">
    <source>
        <dbReference type="Proteomes" id="UP000074108"/>
    </source>
</evidence>
<dbReference type="GO" id="GO:0005886">
    <property type="term" value="C:plasma membrane"/>
    <property type="evidence" value="ECO:0007669"/>
    <property type="project" value="UniProtKB-SubCell"/>
</dbReference>
<evidence type="ECO:0000256" key="3">
    <source>
        <dbReference type="ARBA" id="ARBA00022475"/>
    </source>
</evidence>
<dbReference type="PANTHER" id="PTHR43357">
    <property type="entry name" value="INNER MEMBRANE ABC TRANSPORTER PERMEASE PROTEIN YDCV"/>
    <property type="match status" value="1"/>
</dbReference>
<organism evidence="10 11">
    <name type="scientific">Bacillus coahuilensis p1.1.43</name>
    <dbReference type="NCBI Taxonomy" id="1150625"/>
    <lineage>
        <taxon>Bacteria</taxon>
        <taxon>Bacillati</taxon>
        <taxon>Bacillota</taxon>
        <taxon>Bacilli</taxon>
        <taxon>Bacillales</taxon>
        <taxon>Bacillaceae</taxon>
        <taxon>Bacillus</taxon>
    </lineage>
</organism>
<comment type="caution">
    <text evidence="10">The sequence shown here is derived from an EMBL/GenBank/DDBJ whole genome shotgun (WGS) entry which is preliminary data.</text>
</comment>
<dbReference type="EMBL" id="LDYG01000046">
    <property type="protein sequence ID" value="KUP04896.1"/>
    <property type="molecule type" value="Genomic_DNA"/>
</dbReference>
<dbReference type="AlphaFoldDB" id="A0A147K5F6"/>
<evidence type="ECO:0000256" key="6">
    <source>
        <dbReference type="ARBA" id="ARBA00022989"/>
    </source>
</evidence>
<keyword evidence="7 8" id="KW-0472">Membrane</keyword>
<evidence type="ECO:0000313" key="10">
    <source>
        <dbReference type="EMBL" id="KUP04896.1"/>
    </source>
</evidence>
<accession>A0A147K5F6</accession>
<dbReference type="OrthoDB" id="9782004at2"/>
<dbReference type="InterPro" id="IPR000515">
    <property type="entry name" value="MetI-like"/>
</dbReference>
<keyword evidence="3" id="KW-1003">Cell membrane</keyword>
<keyword evidence="6 8" id="KW-1133">Transmembrane helix</keyword>
<feature type="domain" description="ABC transmembrane type-1" evidence="9">
    <location>
        <begin position="59"/>
        <end position="247"/>
    </location>
</feature>
<dbReference type="PROSITE" id="PS50928">
    <property type="entry name" value="ABC_TM1"/>
    <property type="match status" value="1"/>
</dbReference>
<evidence type="ECO:0000256" key="8">
    <source>
        <dbReference type="RuleBase" id="RU363032"/>
    </source>
</evidence>
<reference evidence="10 11" key="1">
    <citation type="journal article" date="2016" name="Front. Microbiol.">
        <title>Microevolution Analysis of Bacillus coahuilensis Unveils Differences in Phosphorus Acquisition Strategies and Their Regulation.</title>
        <authorList>
            <person name="Gomez-Lunar Z."/>
            <person name="Hernandez-Gonzalez I."/>
            <person name="Rodriguez-Torres M.D."/>
            <person name="Souza V."/>
            <person name="Olmedo-Alvarez G."/>
        </authorList>
    </citation>
    <scope>NUCLEOTIDE SEQUENCE [LARGE SCALE GENOMIC DNA]</scope>
    <source>
        <strain evidence="11">p1.1.43</strain>
    </source>
</reference>
<comment type="subcellular location">
    <subcellularLocation>
        <location evidence="1">Cell inner membrane</location>
        <topology evidence="1">Multi-pass membrane protein</topology>
    </subcellularLocation>
    <subcellularLocation>
        <location evidence="8">Cell membrane</location>
        <topology evidence="8">Multi-pass membrane protein</topology>
    </subcellularLocation>
</comment>
<dbReference type="RefSeq" id="WP_059351689.1">
    <property type="nucleotide sequence ID" value="NZ_LDYG01000046.1"/>
</dbReference>
<evidence type="ECO:0000256" key="1">
    <source>
        <dbReference type="ARBA" id="ARBA00004429"/>
    </source>
</evidence>
<feature type="transmembrane region" description="Helical" evidence="8">
    <location>
        <begin position="98"/>
        <end position="119"/>
    </location>
</feature>
<evidence type="ECO:0000256" key="2">
    <source>
        <dbReference type="ARBA" id="ARBA00022448"/>
    </source>
</evidence>
<keyword evidence="4" id="KW-0997">Cell inner membrane</keyword>
<comment type="similarity">
    <text evidence="8">Belongs to the binding-protein-dependent transport system permease family.</text>
</comment>
<dbReference type="CDD" id="cd06261">
    <property type="entry name" value="TM_PBP2"/>
    <property type="match status" value="1"/>
</dbReference>
<dbReference type="PANTHER" id="PTHR43357:SF4">
    <property type="entry name" value="INNER MEMBRANE ABC TRANSPORTER PERMEASE PROTEIN YDCV"/>
    <property type="match status" value="1"/>
</dbReference>
<feature type="transmembrane region" description="Helical" evidence="8">
    <location>
        <begin position="6"/>
        <end position="24"/>
    </location>
</feature>
<dbReference type="Pfam" id="PF00528">
    <property type="entry name" value="BPD_transp_1"/>
    <property type="match status" value="1"/>
</dbReference>
<gene>
    <name evidence="10" type="ORF">Q75_13760</name>
</gene>
<sequence>MTKKRSFFTIATILFVLPVLTLFYKSFTQIRRWGEEGCCQFTLMGYRTFSRDPALVEAIFTSVFIALLVVFLNILIGVTAGKALAFYSFRGKSLVETLFMLPLFLPTIMIALGLQLAMIRVGLADTWIGVSIVHLLPTVPYSIKIMLSGYERLGTAVIEQAKMLGASPRMIFRTIELPGIRSSVRSVVFLSIVISLSQYVLTSVIGGGNVKTLAMLYYPFTKSPNDTVVAAFSIVFALLPLVGILIVEVAMRIYEKSGFWTVRRSQ</sequence>
<dbReference type="PATRIC" id="fig|1150625.3.peg.2887"/>
<proteinExistence type="inferred from homology"/>
<dbReference type="InterPro" id="IPR035906">
    <property type="entry name" value="MetI-like_sf"/>
</dbReference>
<name>A0A147K5F6_9BACI</name>
<dbReference type="Proteomes" id="UP000074108">
    <property type="component" value="Unassembled WGS sequence"/>
</dbReference>
<dbReference type="GO" id="GO:0055085">
    <property type="term" value="P:transmembrane transport"/>
    <property type="evidence" value="ECO:0007669"/>
    <property type="project" value="InterPro"/>
</dbReference>
<feature type="transmembrane region" description="Helical" evidence="8">
    <location>
        <begin position="54"/>
        <end position="78"/>
    </location>
</feature>
<dbReference type="SUPFAM" id="SSF161098">
    <property type="entry name" value="MetI-like"/>
    <property type="match status" value="1"/>
</dbReference>
<feature type="transmembrane region" description="Helical" evidence="8">
    <location>
        <begin position="187"/>
        <end position="208"/>
    </location>
</feature>
<dbReference type="Gene3D" id="1.10.3720.10">
    <property type="entry name" value="MetI-like"/>
    <property type="match status" value="1"/>
</dbReference>
<feature type="transmembrane region" description="Helical" evidence="8">
    <location>
        <begin position="228"/>
        <end position="254"/>
    </location>
</feature>
<keyword evidence="11" id="KW-1185">Reference proteome</keyword>
<keyword evidence="5 8" id="KW-0812">Transmembrane</keyword>